<reference evidence="3" key="1">
    <citation type="submission" date="2017-02" db="UniProtKB">
        <authorList>
            <consortium name="WormBaseParasite"/>
        </authorList>
    </citation>
    <scope>IDENTIFICATION</scope>
</reference>
<reference evidence="1 2" key="2">
    <citation type="submission" date="2018-11" db="EMBL/GenBank/DDBJ databases">
        <authorList>
            <consortium name="Pathogen Informatics"/>
        </authorList>
    </citation>
    <scope>NUCLEOTIDE SEQUENCE [LARGE SCALE GENOMIC DNA]</scope>
</reference>
<evidence type="ECO:0000313" key="2">
    <source>
        <dbReference type="Proteomes" id="UP000280834"/>
    </source>
</evidence>
<evidence type="ECO:0000313" key="1">
    <source>
        <dbReference type="EMBL" id="VDO07348.1"/>
    </source>
</evidence>
<gene>
    <name evidence="1" type="ORF">BTMF_LOCUS324</name>
</gene>
<dbReference type="Proteomes" id="UP000280834">
    <property type="component" value="Unassembled WGS sequence"/>
</dbReference>
<name>A0A0R3Q3U2_9BILA</name>
<dbReference type="AlphaFoldDB" id="A0A0R3Q3U2"/>
<organism evidence="3">
    <name type="scientific">Brugia timori</name>
    <dbReference type="NCBI Taxonomy" id="42155"/>
    <lineage>
        <taxon>Eukaryota</taxon>
        <taxon>Metazoa</taxon>
        <taxon>Ecdysozoa</taxon>
        <taxon>Nematoda</taxon>
        <taxon>Chromadorea</taxon>
        <taxon>Rhabditida</taxon>
        <taxon>Spirurina</taxon>
        <taxon>Spiruromorpha</taxon>
        <taxon>Filarioidea</taxon>
        <taxon>Onchocercidae</taxon>
        <taxon>Brugia</taxon>
    </lineage>
</organism>
<dbReference type="EMBL" id="UZAG01000144">
    <property type="protein sequence ID" value="VDO07348.1"/>
    <property type="molecule type" value="Genomic_DNA"/>
</dbReference>
<protein>
    <submittedName>
        <fullName evidence="3">Ovule protein</fullName>
    </submittedName>
</protein>
<keyword evidence="2" id="KW-1185">Reference proteome</keyword>
<proteinExistence type="predicted"/>
<sequence length="90" mass="10433">MIYVGMLPHIISLFHVDKSLHFTSNSSNKTRELQRGLNGCLYGSLLIRFKFLRRATNLLALYSEQNIQSKCEYPKVHRTRMICLSSMNVV</sequence>
<evidence type="ECO:0000313" key="3">
    <source>
        <dbReference type="WBParaSite" id="BTMF_0000096001-mRNA-1"/>
    </source>
</evidence>
<accession>A0A0R3Q3U2</accession>
<dbReference type="WBParaSite" id="BTMF_0000096001-mRNA-1">
    <property type="protein sequence ID" value="BTMF_0000096001-mRNA-1"/>
    <property type="gene ID" value="BTMF_0000096001"/>
</dbReference>